<dbReference type="FunFam" id="2.60.40.60:FF:000006">
    <property type="entry name" value="Protocadherin alpha 2"/>
    <property type="match status" value="1"/>
</dbReference>
<organism evidence="3 4">
    <name type="scientific">Aldrovandia affinis</name>
    <dbReference type="NCBI Taxonomy" id="143900"/>
    <lineage>
        <taxon>Eukaryota</taxon>
        <taxon>Metazoa</taxon>
        <taxon>Chordata</taxon>
        <taxon>Craniata</taxon>
        <taxon>Vertebrata</taxon>
        <taxon>Euteleostomi</taxon>
        <taxon>Actinopterygii</taxon>
        <taxon>Neopterygii</taxon>
        <taxon>Teleostei</taxon>
        <taxon>Notacanthiformes</taxon>
        <taxon>Halosauridae</taxon>
        <taxon>Aldrovandia</taxon>
    </lineage>
</organism>
<dbReference type="Proteomes" id="UP001221898">
    <property type="component" value="Unassembled WGS sequence"/>
</dbReference>
<gene>
    <name evidence="3" type="ORF">AAFF_G00322490</name>
</gene>
<dbReference type="GO" id="GO:0005886">
    <property type="term" value="C:plasma membrane"/>
    <property type="evidence" value="ECO:0007669"/>
    <property type="project" value="TreeGrafter"/>
</dbReference>
<evidence type="ECO:0000256" key="1">
    <source>
        <dbReference type="ARBA" id="ARBA00023180"/>
    </source>
</evidence>
<evidence type="ECO:0000259" key="2">
    <source>
        <dbReference type="Pfam" id="PF08266"/>
    </source>
</evidence>
<dbReference type="Gene3D" id="2.60.40.60">
    <property type="entry name" value="Cadherins"/>
    <property type="match status" value="1"/>
</dbReference>
<keyword evidence="1" id="KW-0325">Glycoprotein</keyword>
<name>A0AAD7SN37_9TELE</name>
<dbReference type="Pfam" id="PF08266">
    <property type="entry name" value="Cadherin_2"/>
    <property type="match status" value="1"/>
</dbReference>
<protein>
    <recommendedName>
        <fullName evidence="2">Cadherin N-terminal domain-containing protein</fullName>
    </recommendedName>
</protein>
<dbReference type="PANTHER" id="PTHR24028">
    <property type="entry name" value="CADHERIN-87A"/>
    <property type="match status" value="1"/>
</dbReference>
<dbReference type="AlphaFoldDB" id="A0AAD7SN37"/>
<dbReference type="PANTHER" id="PTHR24028:SF296">
    <property type="entry name" value="PROTOCADHERIN 1 GAMMA 11 PRECURSOR-RELATED"/>
    <property type="match status" value="1"/>
</dbReference>
<dbReference type="GO" id="GO:0007155">
    <property type="term" value="P:cell adhesion"/>
    <property type="evidence" value="ECO:0007669"/>
    <property type="project" value="TreeGrafter"/>
</dbReference>
<evidence type="ECO:0000313" key="3">
    <source>
        <dbReference type="EMBL" id="KAJ8405258.1"/>
    </source>
</evidence>
<sequence>MAVGSFVGNIAKDLGLDANRLTSGRARIFTAGSSEYVELDREKAQLIVKERIDREQLCGETSACSFSFEVILENPMELYHVGGTGTLQHVYNYEVCKTTDSRKSDMKYVRPCSQSIISLDASGTQTLSHVQEKRANEDSENQGRCHLQPSAERGAVQSLHWGHHCWFPCHSDTLSCCSS</sequence>
<keyword evidence="4" id="KW-1185">Reference proteome</keyword>
<reference evidence="3" key="1">
    <citation type="journal article" date="2023" name="Science">
        <title>Genome structures resolve the early diversification of teleost fishes.</title>
        <authorList>
            <person name="Parey E."/>
            <person name="Louis A."/>
            <person name="Montfort J."/>
            <person name="Bouchez O."/>
            <person name="Roques C."/>
            <person name="Iampietro C."/>
            <person name="Lluch J."/>
            <person name="Castinel A."/>
            <person name="Donnadieu C."/>
            <person name="Desvignes T."/>
            <person name="Floi Bucao C."/>
            <person name="Jouanno E."/>
            <person name="Wen M."/>
            <person name="Mejri S."/>
            <person name="Dirks R."/>
            <person name="Jansen H."/>
            <person name="Henkel C."/>
            <person name="Chen W.J."/>
            <person name="Zahm M."/>
            <person name="Cabau C."/>
            <person name="Klopp C."/>
            <person name="Thompson A.W."/>
            <person name="Robinson-Rechavi M."/>
            <person name="Braasch I."/>
            <person name="Lecointre G."/>
            <person name="Bobe J."/>
            <person name="Postlethwait J.H."/>
            <person name="Berthelot C."/>
            <person name="Roest Crollius H."/>
            <person name="Guiguen Y."/>
        </authorList>
    </citation>
    <scope>NUCLEOTIDE SEQUENCE</scope>
    <source>
        <strain evidence="3">NC1722</strain>
    </source>
</reference>
<comment type="caution">
    <text evidence="3">The sequence shown here is derived from an EMBL/GenBank/DDBJ whole genome shotgun (WGS) entry which is preliminary data.</text>
</comment>
<accession>A0AAD7SN37</accession>
<evidence type="ECO:0000313" key="4">
    <source>
        <dbReference type="Proteomes" id="UP001221898"/>
    </source>
</evidence>
<dbReference type="InterPro" id="IPR013164">
    <property type="entry name" value="Cadherin_N"/>
</dbReference>
<dbReference type="InterPro" id="IPR050174">
    <property type="entry name" value="Protocadherin/Cadherin-CA"/>
</dbReference>
<dbReference type="EMBL" id="JAINUG010000049">
    <property type="protein sequence ID" value="KAJ8405258.1"/>
    <property type="molecule type" value="Genomic_DNA"/>
</dbReference>
<proteinExistence type="predicted"/>
<feature type="domain" description="Cadherin N-terminal" evidence="2">
    <location>
        <begin position="3"/>
        <end position="74"/>
    </location>
</feature>